<keyword evidence="3" id="KW-1185">Reference proteome</keyword>
<sequence length="112" mass="13301">MNLLNKRKLLKLEKKNQGNKKLTEAIKKLIEDIEKAEWKNPLEIKEDRPDADNVHSEGFYFFNISIHRTMILIVFEDSEASIVWTGNHQEYDKTFKGNKNTIEKWLKNQNLI</sequence>
<feature type="coiled-coil region" evidence="1">
    <location>
        <begin position="12"/>
        <end position="39"/>
    </location>
</feature>
<evidence type="ECO:0000313" key="2">
    <source>
        <dbReference type="EMBL" id="QTE21796.1"/>
    </source>
</evidence>
<dbReference type="GO" id="GO:0003723">
    <property type="term" value="F:RNA binding"/>
    <property type="evidence" value="ECO:0007669"/>
    <property type="project" value="InterPro"/>
</dbReference>
<dbReference type="Proteomes" id="UP000663920">
    <property type="component" value="Chromosome"/>
</dbReference>
<accession>A0A975H5V2</accession>
<reference evidence="2 3" key="1">
    <citation type="submission" date="2021-03" db="EMBL/GenBank/DDBJ databases">
        <title>Complete genome of Polaribacter_sp.SM13.</title>
        <authorList>
            <person name="Jeong S.W."/>
            <person name="Bae J.W."/>
        </authorList>
    </citation>
    <scope>NUCLEOTIDE SEQUENCE [LARGE SCALE GENOMIC DNA]</scope>
    <source>
        <strain evidence="2 3">SM13</strain>
    </source>
</reference>
<gene>
    <name evidence="2" type="ORF">J3359_13360</name>
</gene>
<dbReference type="AlphaFoldDB" id="A0A975H5V2"/>
<dbReference type="RefSeq" id="WP_208077347.1">
    <property type="nucleotide sequence ID" value="NZ_CP071869.1"/>
</dbReference>
<dbReference type="InterPro" id="IPR018669">
    <property type="entry name" value="Toxin_HigB"/>
</dbReference>
<organism evidence="2 3">
    <name type="scientific">Polaribacter cellanae</name>
    <dbReference type="NCBI Taxonomy" id="2818493"/>
    <lineage>
        <taxon>Bacteria</taxon>
        <taxon>Pseudomonadati</taxon>
        <taxon>Bacteroidota</taxon>
        <taxon>Flavobacteriia</taxon>
        <taxon>Flavobacteriales</taxon>
        <taxon>Flavobacteriaceae</taxon>
    </lineage>
</organism>
<dbReference type="GO" id="GO:0004519">
    <property type="term" value="F:endonuclease activity"/>
    <property type="evidence" value="ECO:0007669"/>
    <property type="project" value="InterPro"/>
</dbReference>
<evidence type="ECO:0000313" key="3">
    <source>
        <dbReference type="Proteomes" id="UP000663920"/>
    </source>
</evidence>
<proteinExistence type="predicted"/>
<dbReference type="EMBL" id="CP071869">
    <property type="protein sequence ID" value="QTE21796.1"/>
    <property type="molecule type" value="Genomic_DNA"/>
</dbReference>
<protein>
    <submittedName>
        <fullName evidence="2">Type II toxin-antitoxin system HigB family toxin</fullName>
    </submittedName>
</protein>
<keyword evidence="1" id="KW-0175">Coiled coil</keyword>
<dbReference type="Pfam" id="PF09907">
    <property type="entry name" value="HigB_toxin"/>
    <property type="match status" value="1"/>
</dbReference>
<name>A0A975H5V2_9FLAO</name>
<evidence type="ECO:0000256" key="1">
    <source>
        <dbReference type="SAM" id="Coils"/>
    </source>
</evidence>
<dbReference type="GO" id="GO:0110001">
    <property type="term" value="C:toxin-antitoxin complex"/>
    <property type="evidence" value="ECO:0007669"/>
    <property type="project" value="InterPro"/>
</dbReference>
<dbReference type="KEGG" id="pcea:J3359_13360"/>